<proteinExistence type="predicted"/>
<protein>
    <submittedName>
        <fullName evidence="1">Uncharacterized protein</fullName>
    </submittedName>
</protein>
<reference evidence="1" key="1">
    <citation type="submission" date="2020-05" db="EMBL/GenBank/DDBJ databases">
        <authorList>
            <person name="Chiriac C."/>
            <person name="Salcher M."/>
            <person name="Ghai R."/>
            <person name="Kavagutti S V."/>
        </authorList>
    </citation>
    <scope>NUCLEOTIDE SEQUENCE</scope>
</reference>
<gene>
    <name evidence="1" type="ORF">UFOVP142_7</name>
</gene>
<organism evidence="1">
    <name type="scientific">uncultured Caudovirales phage</name>
    <dbReference type="NCBI Taxonomy" id="2100421"/>
    <lineage>
        <taxon>Viruses</taxon>
        <taxon>Duplodnaviria</taxon>
        <taxon>Heunggongvirae</taxon>
        <taxon>Uroviricota</taxon>
        <taxon>Caudoviricetes</taxon>
        <taxon>Peduoviridae</taxon>
        <taxon>Maltschvirus</taxon>
        <taxon>Maltschvirus maltsch</taxon>
    </lineage>
</organism>
<name>A0A6J7XUC2_9CAUD</name>
<dbReference type="EMBL" id="LR798460">
    <property type="protein sequence ID" value="CAB5237916.1"/>
    <property type="molecule type" value="Genomic_DNA"/>
</dbReference>
<accession>A0A6J7XUC2</accession>
<sequence>MRRVEIAVEFSNDHGETFEPSSPGSVICEPHRGEVEEHGYYNALCRDIARVILMHGYPEKTSFVPDMKYVVCEYVYPYSSRTQCRYTYKLIGYSVVEQTLAHEYIRNAVEQSAVNGL</sequence>
<evidence type="ECO:0000313" key="1">
    <source>
        <dbReference type="EMBL" id="CAB5237916.1"/>
    </source>
</evidence>